<dbReference type="InParanoid" id="M0MQE6"/>
<feature type="transmembrane region" description="Helical" evidence="1">
    <location>
        <begin position="95"/>
        <end position="114"/>
    </location>
</feature>
<organism evidence="2 3">
    <name type="scientific">Halococcus saccharolyticus DSM 5350</name>
    <dbReference type="NCBI Taxonomy" id="1227455"/>
    <lineage>
        <taxon>Archaea</taxon>
        <taxon>Methanobacteriati</taxon>
        <taxon>Methanobacteriota</taxon>
        <taxon>Stenosarchaea group</taxon>
        <taxon>Halobacteria</taxon>
        <taxon>Halobacteriales</taxon>
        <taxon>Halococcaceae</taxon>
        <taxon>Halococcus</taxon>
    </lineage>
</organism>
<keyword evidence="1" id="KW-1133">Transmembrane helix</keyword>
<evidence type="ECO:0000313" key="3">
    <source>
        <dbReference type="Proteomes" id="UP000011669"/>
    </source>
</evidence>
<reference evidence="2 3" key="1">
    <citation type="journal article" date="2014" name="PLoS Genet.">
        <title>Phylogenetically driven sequencing of extremely halophilic archaea reveals strategies for static and dynamic osmo-response.</title>
        <authorList>
            <person name="Becker E.A."/>
            <person name="Seitzer P.M."/>
            <person name="Tritt A."/>
            <person name="Larsen D."/>
            <person name="Krusor M."/>
            <person name="Yao A.I."/>
            <person name="Wu D."/>
            <person name="Madern D."/>
            <person name="Eisen J.A."/>
            <person name="Darling A.E."/>
            <person name="Facciotti M.T."/>
        </authorList>
    </citation>
    <scope>NUCLEOTIDE SEQUENCE [LARGE SCALE GENOMIC DNA]</scope>
    <source>
        <strain evidence="2 3">DSM 5350</strain>
    </source>
</reference>
<dbReference type="EMBL" id="AOMD01000004">
    <property type="protein sequence ID" value="EMA47538.1"/>
    <property type="molecule type" value="Genomic_DNA"/>
</dbReference>
<dbReference type="STRING" id="1227455.C449_01191"/>
<feature type="transmembrane region" description="Helical" evidence="1">
    <location>
        <begin position="359"/>
        <end position="379"/>
    </location>
</feature>
<keyword evidence="3" id="KW-1185">Reference proteome</keyword>
<dbReference type="InterPro" id="IPR018650">
    <property type="entry name" value="STSV1_Orf64"/>
</dbReference>
<feature type="transmembrane region" description="Helical" evidence="1">
    <location>
        <begin position="236"/>
        <end position="259"/>
    </location>
</feature>
<accession>M0MQE6</accession>
<proteinExistence type="predicted"/>
<dbReference type="Proteomes" id="UP000011669">
    <property type="component" value="Unassembled WGS sequence"/>
</dbReference>
<comment type="caution">
    <text evidence="2">The sequence shown here is derived from an EMBL/GenBank/DDBJ whole genome shotgun (WGS) entry which is preliminary data.</text>
</comment>
<evidence type="ECO:0000256" key="1">
    <source>
        <dbReference type="SAM" id="Phobius"/>
    </source>
</evidence>
<feature type="transmembrane region" description="Helical" evidence="1">
    <location>
        <begin position="120"/>
        <end position="139"/>
    </location>
</feature>
<sequence length="690" mass="74795">MSRLSEAVGTAESSDSATDRVLDMLPDRGDPTWYVVGLAFVLFVGFSIYTSIVHARFGSTGADLGAYTHMFASTLDGEGWLLHGKYRVSQPTGSYWGAHFSLTLLLFLPLFALVPSVYTLLVAKSFVLASSVVLCWLLAREVLDSDRLAGVVTLSYAFNPFLWSAWSFDFQEQILIPPLLFAAYYAYRKDHHLVFLGFLAAVLFTNEFVIFVTVGFVGGLVVAAARAGRLRERAPALVGAFVLVGIARFVSTRVMSYYSEFGGLPSYVVAEPLQPFIESARVSLIDLLGVVLANPVLLIDSTTFAVEQKAVFFAAFMLPVAFLALFDERSLFALLPFLGFAWVFTGEAKAVYYQFGAHYPLYLLPFVYVGTMGALDRLSARFGPIETPSRAVFSVLVAFVLVASLVAGVASGGGHLARPPDAQPDHSETLDAAIDSIPPNASLIAQNDIYPHVATRENAGFIVSQGTFSAYEREYGPVTPEYILIDSQLNPNAPWARTVQRTYADRLGSEYGLYRYEDGIQVFRQGYDGPVRGITSEEPGARQYAPADFATGTGTERNGRIVSTNGSSGDYIWFGPYDILTPGTYTATFRINATDGNADPVLRADVAVGSDHEIVASEDVTPQPGQQNVTMQFTVDETVTDVEFRGIRQGEGRVTFDGVRVNYESPDAGANASRLAADTTATTIPAGGDG</sequence>
<dbReference type="Pfam" id="PF09852">
    <property type="entry name" value="DUF2079"/>
    <property type="match status" value="1"/>
</dbReference>
<keyword evidence="1" id="KW-0472">Membrane</keyword>
<protein>
    <recommendedName>
        <fullName evidence="4">DUF2079 domain-containing protein</fullName>
    </recommendedName>
</protein>
<evidence type="ECO:0000313" key="2">
    <source>
        <dbReference type="EMBL" id="EMA47538.1"/>
    </source>
</evidence>
<feature type="transmembrane region" description="Helical" evidence="1">
    <location>
        <begin position="391"/>
        <end position="410"/>
    </location>
</feature>
<feature type="transmembrane region" description="Helical" evidence="1">
    <location>
        <begin position="32"/>
        <end position="52"/>
    </location>
</feature>
<name>M0MQE6_9EURY</name>
<dbReference type="Gene3D" id="2.60.120.260">
    <property type="entry name" value="Galactose-binding domain-like"/>
    <property type="match status" value="1"/>
</dbReference>
<dbReference type="RefSeq" id="WP_006076043.1">
    <property type="nucleotide sequence ID" value="NZ_AOMD01000004.1"/>
</dbReference>
<dbReference type="PATRIC" id="fig|1227455.4.peg.247"/>
<dbReference type="AlphaFoldDB" id="M0MQE6"/>
<dbReference type="OrthoDB" id="213050at2157"/>
<feature type="transmembrane region" description="Helical" evidence="1">
    <location>
        <begin position="148"/>
        <end position="166"/>
    </location>
</feature>
<feature type="transmembrane region" description="Helical" evidence="1">
    <location>
        <begin position="332"/>
        <end position="352"/>
    </location>
</feature>
<feature type="transmembrane region" description="Helical" evidence="1">
    <location>
        <begin position="193"/>
        <end position="224"/>
    </location>
</feature>
<feature type="transmembrane region" description="Helical" evidence="1">
    <location>
        <begin position="310"/>
        <end position="326"/>
    </location>
</feature>
<gene>
    <name evidence="2" type="ORF">C449_01191</name>
</gene>
<evidence type="ECO:0008006" key="4">
    <source>
        <dbReference type="Google" id="ProtNLM"/>
    </source>
</evidence>
<keyword evidence="1" id="KW-0812">Transmembrane</keyword>